<dbReference type="RefSeq" id="NP_001303152.1">
    <property type="nucleotide sequence ID" value="NM_001316223.1"/>
</dbReference>
<dbReference type="InterPro" id="IPR043130">
    <property type="entry name" value="CDP-OH_PTrfase_TM_dom"/>
</dbReference>
<dbReference type="GO" id="GO:0008654">
    <property type="term" value="P:phospholipid biosynthetic process"/>
    <property type="evidence" value="ECO:0007669"/>
    <property type="project" value="InterPro"/>
</dbReference>
<dbReference type="PANTHER" id="PTHR10414">
    <property type="entry name" value="ETHANOLAMINEPHOSPHOTRANSFERASE"/>
    <property type="match status" value="1"/>
</dbReference>
<dbReference type="KEGG" id="bna:106436572"/>
<keyword evidence="3 5" id="KW-0808">Transferase</keyword>
<dbReference type="PANTHER" id="PTHR10414:SF73">
    <property type="entry name" value="AMINOALCOHOLPHOSPHOTRANSFERASE"/>
    <property type="match status" value="1"/>
</dbReference>
<keyword evidence="4 6" id="KW-0472">Membrane</keyword>
<feature type="transmembrane region" description="Helical" evidence="6">
    <location>
        <begin position="142"/>
        <end position="160"/>
    </location>
</feature>
<dbReference type="Gene3D" id="1.20.120.1760">
    <property type="match status" value="1"/>
</dbReference>
<accession>Q84XV4</accession>
<feature type="transmembrane region" description="Helical" evidence="6">
    <location>
        <begin position="284"/>
        <end position="305"/>
    </location>
</feature>
<evidence type="ECO:0000256" key="1">
    <source>
        <dbReference type="ARBA" id="ARBA00004370"/>
    </source>
</evidence>
<evidence type="ECO:0000256" key="4">
    <source>
        <dbReference type="ARBA" id="ARBA00023136"/>
    </source>
</evidence>
<organism evidence="7">
    <name type="scientific">Brassica napus</name>
    <name type="common">Rape</name>
    <dbReference type="NCBI Taxonomy" id="3708"/>
    <lineage>
        <taxon>Eukaryota</taxon>
        <taxon>Viridiplantae</taxon>
        <taxon>Streptophyta</taxon>
        <taxon>Embryophyta</taxon>
        <taxon>Tracheophyta</taxon>
        <taxon>Spermatophyta</taxon>
        <taxon>Magnoliopsida</taxon>
        <taxon>eudicotyledons</taxon>
        <taxon>Gunneridae</taxon>
        <taxon>Pentapetalae</taxon>
        <taxon>rosids</taxon>
        <taxon>malvids</taxon>
        <taxon>Brassicales</taxon>
        <taxon>Brassicaceae</taxon>
        <taxon>Brassiceae</taxon>
        <taxon>Brassica</taxon>
    </lineage>
</organism>
<feature type="transmembrane region" description="Helical" evidence="6">
    <location>
        <begin position="317"/>
        <end position="339"/>
    </location>
</feature>
<dbReference type="AlphaFoldDB" id="Q84XV4"/>
<keyword evidence="6" id="KW-1133">Transmembrane helix</keyword>
<evidence type="ECO:0000256" key="6">
    <source>
        <dbReference type="SAM" id="Phobius"/>
    </source>
</evidence>
<dbReference type="GeneID" id="106436572"/>
<evidence type="ECO:0000256" key="3">
    <source>
        <dbReference type="ARBA" id="ARBA00022679"/>
    </source>
</evidence>
<keyword evidence="6" id="KW-0812">Transmembrane</keyword>
<dbReference type="GO" id="GO:0016020">
    <property type="term" value="C:membrane"/>
    <property type="evidence" value="ECO:0007669"/>
    <property type="project" value="UniProtKB-SubCell"/>
</dbReference>
<feature type="transmembrane region" description="Helical" evidence="6">
    <location>
        <begin position="180"/>
        <end position="197"/>
    </location>
</feature>
<dbReference type="InterPro" id="IPR048254">
    <property type="entry name" value="CDP_ALCOHOL_P_TRANSF_CS"/>
</dbReference>
<comment type="subcellular location">
    <subcellularLocation>
        <location evidence="1">Membrane</location>
    </subcellularLocation>
</comment>
<dbReference type="InterPro" id="IPR000462">
    <property type="entry name" value="CDP-OH_P_trans"/>
</dbReference>
<name>Q84XV4_BRANA</name>
<protein>
    <submittedName>
        <fullName evidence="7">Aminoalcoholphosphotransferase</fullName>
    </submittedName>
</protein>
<dbReference type="OrthoDB" id="196717at2759"/>
<feature type="transmembrane region" description="Helical" evidence="6">
    <location>
        <begin position="253"/>
        <end position="272"/>
    </location>
</feature>
<proteinExistence type="evidence at transcript level"/>
<evidence type="ECO:0000256" key="5">
    <source>
        <dbReference type="RuleBase" id="RU003750"/>
    </source>
</evidence>
<dbReference type="Pfam" id="PF01066">
    <property type="entry name" value="CDP-OH_P_transf"/>
    <property type="match status" value="1"/>
</dbReference>
<evidence type="ECO:0000313" key="7">
    <source>
        <dbReference type="EMBL" id="AAO20266.1"/>
    </source>
</evidence>
<reference evidence="7" key="1">
    <citation type="journal article" date="2003" name="Planta">
        <title>Molecular and biochemical characterization of an aminoalcoholphosphotransferase (AAPT1) from Brassica napus: effects of low temperature and abscisic acid treatments on AAPT expression in Arabidopsis plants and effects of over-expression of BnAAPT1 in transgenic Arabidopsis.</title>
        <authorList>
            <person name="Qi Q."/>
            <person name="Huang Y.F."/>
            <person name="Cutler A.J."/>
            <person name="Abrams S.R."/>
            <person name="Taylor D.C."/>
        </authorList>
    </citation>
    <scope>NUCLEOTIDE SEQUENCE</scope>
</reference>
<dbReference type="GO" id="GO:0016780">
    <property type="term" value="F:phosphotransferase activity, for other substituted phosphate groups"/>
    <property type="evidence" value="ECO:0007669"/>
    <property type="project" value="InterPro"/>
</dbReference>
<gene>
    <name evidence="7" type="primary">AAPT1</name>
</gene>
<dbReference type="EMBL" id="AY179560">
    <property type="protein sequence ID" value="AAO20266.1"/>
    <property type="molecule type" value="mRNA"/>
</dbReference>
<feature type="transmembrane region" description="Helical" evidence="6">
    <location>
        <begin position="359"/>
        <end position="382"/>
    </location>
</feature>
<dbReference type="PIRSF" id="PIRSF015665">
    <property type="entry name" value="CHOPT"/>
    <property type="match status" value="1"/>
</dbReference>
<sequence>MGYIGAHGVAALHRHKSSGVGSLLPCQIRPPTFWNRFVKIFPLWMPPQHDNTYGVHVSHHICALRLCILTSVGFSSSSMVHLAHGLLLFLYQTFDAVDGKQARRTNSSSPLGELFDHGCDALACAFETMAYGSTAMCGRNTFWFWIISAIPFIGSTWETYFTNILTLPVVNGPTESPCTYILWSLLPQPLLVLNGGLSSWRVNPLFSWGAFLKEITTSRVVLITDGCFCCYTNTCIQRVQCIQSYTAKKRKHVCSIIMLFPFVGLLAGVLIWDYLSPTDLIRNYPHLVVLGTGLAFGFIVGRIILAHICDEPKGLKTNMCMSLLYLPFALANALTARLNNGVALVDEFGASWLLYIQQWHYNMHFATSVIHEITTALGIYCFRITRKEA</sequence>
<evidence type="ECO:0000256" key="2">
    <source>
        <dbReference type="ARBA" id="ARBA00010441"/>
    </source>
</evidence>
<comment type="similarity">
    <text evidence="2 5">Belongs to the CDP-alcohol phosphatidyltransferase class-I family.</text>
</comment>
<dbReference type="InterPro" id="IPR014472">
    <property type="entry name" value="CHOPT"/>
</dbReference>
<dbReference type="PROSITE" id="PS00379">
    <property type="entry name" value="CDP_ALCOHOL_P_TRANSF"/>
    <property type="match status" value="1"/>
</dbReference>